<evidence type="ECO:0000259" key="4">
    <source>
        <dbReference type="PROSITE" id="PS51084"/>
    </source>
</evidence>
<dbReference type="InterPro" id="IPR039384">
    <property type="entry name" value="HINT"/>
</dbReference>
<dbReference type="GeneID" id="37874847"/>
<dbReference type="PROSITE" id="PS00892">
    <property type="entry name" value="HIT_1"/>
    <property type="match status" value="1"/>
</dbReference>
<reference evidence="5 6" key="1">
    <citation type="submission" date="2009-06" db="EMBL/GenBank/DDBJ databases">
        <title>Molecular Evidence for Microbiologically Influenced Corrosion from genome of Methanogen.</title>
        <authorList>
            <person name="Ito N."/>
            <person name="Tsurumaru H."/>
            <person name="Shimizu A."/>
            <person name="Harada T."/>
            <person name="Hosoyama A."/>
            <person name="Horikawa H."/>
            <person name="Wakai S."/>
            <person name="Sasaki K."/>
            <person name="Nishijima K."/>
            <person name="Ataku H."/>
            <person name="Yamazaki J."/>
            <person name="Mise M."/>
            <person name="Yamazaki S."/>
            <person name="Tanikawa S."/>
            <person name="Harayama S."/>
            <person name="Fujita N."/>
        </authorList>
    </citation>
    <scope>NUCLEOTIDE SEQUENCE [LARGE SCALE GENOMIC DNA]</scope>
    <source>
        <strain evidence="6">OS7 ( NBRC 103642)</strain>
    </source>
</reference>
<dbReference type="KEGG" id="mmao:MMOS7_03660"/>
<evidence type="ECO:0000313" key="5">
    <source>
        <dbReference type="EMBL" id="BAP62452.1"/>
    </source>
</evidence>
<accession>A0A2Z5PF91</accession>
<dbReference type="AlphaFoldDB" id="A0A2Z5PF91"/>
<sequence>MCIFCDIVKGDIPARIIYEDDKFLAFMDAFPRAVGHTLIIPKEHFETFDELPKELACEMMEVIHKIVKKLEKLEMDGYNLLNNNKPVSGQEVPHVHFHIIPRYENEGYPVYVLKDPINVDLDSIYDRIME</sequence>
<dbReference type="EMBL" id="AP011528">
    <property type="protein sequence ID" value="BAP62452.1"/>
    <property type="molecule type" value="Genomic_DNA"/>
</dbReference>
<evidence type="ECO:0000256" key="2">
    <source>
        <dbReference type="PIRSR" id="PIRSR601310-3"/>
    </source>
</evidence>
<feature type="short sequence motif" description="Histidine triad motif" evidence="2 3">
    <location>
        <begin position="94"/>
        <end position="98"/>
    </location>
</feature>
<dbReference type="PRINTS" id="PR00332">
    <property type="entry name" value="HISTRIAD"/>
</dbReference>
<evidence type="ECO:0000256" key="1">
    <source>
        <dbReference type="PIRSR" id="PIRSR601310-1"/>
    </source>
</evidence>
<protein>
    <recommendedName>
        <fullName evidence="4">HIT domain-containing protein</fullName>
    </recommendedName>
</protein>
<dbReference type="SUPFAM" id="SSF54197">
    <property type="entry name" value="HIT-like"/>
    <property type="match status" value="1"/>
</dbReference>
<name>A0A2Z5PF91_METMI</name>
<organism evidence="5 6">
    <name type="scientific">Methanococcus maripaludis OS7</name>
    <dbReference type="NCBI Taxonomy" id="637915"/>
    <lineage>
        <taxon>Archaea</taxon>
        <taxon>Methanobacteriati</taxon>
        <taxon>Methanobacteriota</taxon>
        <taxon>Methanomada group</taxon>
        <taxon>Methanococci</taxon>
        <taxon>Methanococcales</taxon>
        <taxon>Methanococcaceae</taxon>
        <taxon>Methanococcus</taxon>
    </lineage>
</organism>
<dbReference type="RefSeq" id="WP_119720630.1">
    <property type="nucleotide sequence ID" value="NZ_AP011528.1"/>
</dbReference>
<dbReference type="GO" id="GO:0003824">
    <property type="term" value="F:catalytic activity"/>
    <property type="evidence" value="ECO:0007669"/>
    <property type="project" value="InterPro"/>
</dbReference>
<evidence type="ECO:0000256" key="3">
    <source>
        <dbReference type="PROSITE-ProRule" id="PRU00464"/>
    </source>
</evidence>
<dbReference type="InterPro" id="IPR036265">
    <property type="entry name" value="HIT-like_sf"/>
</dbReference>
<feature type="active site" description="Tele-AMP-histidine intermediate" evidence="1">
    <location>
        <position position="96"/>
    </location>
</feature>
<evidence type="ECO:0000313" key="6">
    <source>
        <dbReference type="Proteomes" id="UP000263689"/>
    </source>
</evidence>
<proteinExistence type="predicted"/>
<dbReference type="InterPro" id="IPR019808">
    <property type="entry name" value="Histidine_triad_CS"/>
</dbReference>
<dbReference type="CDD" id="cd01277">
    <property type="entry name" value="HINT_subgroup"/>
    <property type="match status" value="1"/>
</dbReference>
<dbReference type="PANTHER" id="PTHR46648">
    <property type="entry name" value="HIT FAMILY PROTEIN 1"/>
    <property type="match status" value="1"/>
</dbReference>
<feature type="domain" description="HIT" evidence="4">
    <location>
        <begin position="3"/>
        <end position="111"/>
    </location>
</feature>
<dbReference type="Gene3D" id="3.30.428.10">
    <property type="entry name" value="HIT-like"/>
    <property type="match status" value="1"/>
</dbReference>
<dbReference type="PANTHER" id="PTHR46648:SF1">
    <property type="entry name" value="ADENOSINE 5'-MONOPHOSPHORAMIDASE HNT1"/>
    <property type="match status" value="1"/>
</dbReference>
<dbReference type="PROSITE" id="PS51084">
    <property type="entry name" value="HIT_2"/>
    <property type="match status" value="1"/>
</dbReference>
<gene>
    <name evidence="5" type="ORF">MMOS7_03660</name>
</gene>
<dbReference type="Pfam" id="PF01230">
    <property type="entry name" value="HIT"/>
    <property type="match status" value="1"/>
</dbReference>
<dbReference type="InterPro" id="IPR011146">
    <property type="entry name" value="HIT-like"/>
</dbReference>
<dbReference type="GO" id="GO:0009117">
    <property type="term" value="P:nucleotide metabolic process"/>
    <property type="evidence" value="ECO:0007669"/>
    <property type="project" value="TreeGrafter"/>
</dbReference>
<dbReference type="InterPro" id="IPR001310">
    <property type="entry name" value="Histidine_triad_HIT"/>
</dbReference>
<dbReference type="Proteomes" id="UP000263689">
    <property type="component" value="Chromosome"/>
</dbReference>